<gene>
    <name evidence="2" type="ORF">L332_02170</name>
</gene>
<dbReference type="Proteomes" id="UP000016462">
    <property type="component" value="Unassembled WGS sequence"/>
</dbReference>
<feature type="domain" description="Aminoglycoside phosphotransferase" evidence="1">
    <location>
        <begin position="118"/>
        <end position="323"/>
    </location>
</feature>
<dbReference type="InterPro" id="IPR002575">
    <property type="entry name" value="Aminoglycoside_PTrfase"/>
</dbReference>
<sequence length="372" mass="39779">MREQALLEKAIGRTGRLVAVEPFGHGSIARFTIDDGEWAGEWFVDTSRQPVAVETGFVVSTSDGVPVARIWKHPLDPRLPALRTAVDPERLARISAAAGSSGRIEARVLAYRPGRRAVVRITQHGVHLFVKVVRPAEAEDLVAIHEACRSVGVPAPEVVHWSPSGVVVVRDAIGTPGPVTAATMPADDVVDAVDALRERLLTVRTRRIARASVATRIDWHLARIGEALPDRAADVRALAPFVIANARRVGPPRVIHGDLHIGQLFFHGSAVSSVIDVDTAGLGDPADDCAAFVGHATASAVRNDVAGRAADAELLQDLADAAEERWLDSAHTRALTALHLLGHGIRAAERSPEAASLLLDRALEVTGLRPRR</sequence>
<dbReference type="AlphaFoldDB" id="U1L8M0"/>
<evidence type="ECO:0000313" key="3">
    <source>
        <dbReference type="Proteomes" id="UP000016462"/>
    </source>
</evidence>
<protein>
    <recommendedName>
        <fullName evidence="1">Aminoglycoside phosphotransferase domain-containing protein</fullName>
    </recommendedName>
</protein>
<dbReference type="Pfam" id="PF01636">
    <property type="entry name" value="APH"/>
    <property type="match status" value="1"/>
</dbReference>
<evidence type="ECO:0000313" key="2">
    <source>
        <dbReference type="EMBL" id="ERG63258.1"/>
    </source>
</evidence>
<dbReference type="OrthoDB" id="3837844at2"/>
<dbReference type="SUPFAM" id="SSF56112">
    <property type="entry name" value="Protein kinase-like (PK-like)"/>
    <property type="match status" value="1"/>
</dbReference>
<proteinExistence type="predicted"/>
<dbReference type="RefSeq" id="WP_021011499.1">
    <property type="nucleotide sequence ID" value="NZ_ASHR01000035.1"/>
</dbReference>
<reference evidence="2 3" key="1">
    <citation type="journal article" date="2013" name="Genome Announc.">
        <title>First draft genome sequence from a member of the genus agrococcus, isolated from modern microbialites.</title>
        <authorList>
            <person name="White R.A.III."/>
            <person name="Grassa C.J."/>
            <person name="Suttle C.A."/>
        </authorList>
    </citation>
    <scope>NUCLEOTIDE SEQUENCE [LARGE SCALE GENOMIC DNA]</scope>
    <source>
        <strain evidence="2 3">RW1</strain>
    </source>
</reference>
<name>U1L8M0_9MICO</name>
<dbReference type="Gene3D" id="3.90.1200.10">
    <property type="match status" value="1"/>
</dbReference>
<accession>U1L8M0</accession>
<dbReference type="EMBL" id="ASHR01000035">
    <property type="protein sequence ID" value="ERG63258.1"/>
    <property type="molecule type" value="Genomic_DNA"/>
</dbReference>
<evidence type="ECO:0000259" key="1">
    <source>
        <dbReference type="Pfam" id="PF01636"/>
    </source>
</evidence>
<comment type="caution">
    <text evidence="2">The sequence shown here is derived from an EMBL/GenBank/DDBJ whole genome shotgun (WGS) entry which is preliminary data.</text>
</comment>
<keyword evidence="3" id="KW-1185">Reference proteome</keyword>
<dbReference type="InterPro" id="IPR011009">
    <property type="entry name" value="Kinase-like_dom_sf"/>
</dbReference>
<organism evidence="2 3">
    <name type="scientific">Agrococcus pavilionensis RW1</name>
    <dbReference type="NCBI Taxonomy" id="1330458"/>
    <lineage>
        <taxon>Bacteria</taxon>
        <taxon>Bacillati</taxon>
        <taxon>Actinomycetota</taxon>
        <taxon>Actinomycetes</taxon>
        <taxon>Micrococcales</taxon>
        <taxon>Microbacteriaceae</taxon>
        <taxon>Agrococcus</taxon>
    </lineage>
</organism>